<protein>
    <submittedName>
        <fullName evidence="1">Uncharacterized protein</fullName>
    </submittedName>
</protein>
<organism evidence="1 2">
    <name type="scientific">Tanacetum coccineum</name>
    <dbReference type="NCBI Taxonomy" id="301880"/>
    <lineage>
        <taxon>Eukaryota</taxon>
        <taxon>Viridiplantae</taxon>
        <taxon>Streptophyta</taxon>
        <taxon>Embryophyta</taxon>
        <taxon>Tracheophyta</taxon>
        <taxon>Spermatophyta</taxon>
        <taxon>Magnoliopsida</taxon>
        <taxon>eudicotyledons</taxon>
        <taxon>Gunneridae</taxon>
        <taxon>Pentapetalae</taxon>
        <taxon>asterids</taxon>
        <taxon>campanulids</taxon>
        <taxon>Asterales</taxon>
        <taxon>Asteraceae</taxon>
        <taxon>Asteroideae</taxon>
        <taxon>Anthemideae</taxon>
        <taxon>Anthemidinae</taxon>
        <taxon>Tanacetum</taxon>
    </lineage>
</organism>
<sequence>MCLFKNPPNVEASKLSVSKLWFRWISFDYRATLGFGSIADGLDHVNPFIRLPIEHGIDRAKPTEKHLKEVKRIFRYLRGIVNIGLWYTKDSGFELTGFSYADYAGCKDTFKSTSGGTQFLGEKLAQLCKAQPIPATQASLKRSLFHFSRSSARFYRLSHFEIVDIEKVAVYSSLRSPNNKCTYRV</sequence>
<reference evidence="1" key="1">
    <citation type="journal article" date="2022" name="Int. J. Mol. Sci.">
        <title>Draft Genome of Tanacetum Coccineum: Genomic Comparison of Closely Related Tanacetum-Family Plants.</title>
        <authorList>
            <person name="Yamashiro T."/>
            <person name="Shiraishi A."/>
            <person name="Nakayama K."/>
            <person name="Satake H."/>
        </authorList>
    </citation>
    <scope>NUCLEOTIDE SEQUENCE</scope>
</reference>
<proteinExistence type="predicted"/>
<dbReference type="Proteomes" id="UP001151760">
    <property type="component" value="Unassembled WGS sequence"/>
</dbReference>
<dbReference type="EMBL" id="BQNB010013450">
    <property type="protein sequence ID" value="GJT16126.1"/>
    <property type="molecule type" value="Genomic_DNA"/>
</dbReference>
<gene>
    <name evidence="1" type="ORF">Tco_0874832</name>
</gene>
<comment type="caution">
    <text evidence="1">The sequence shown here is derived from an EMBL/GenBank/DDBJ whole genome shotgun (WGS) entry which is preliminary data.</text>
</comment>
<keyword evidence="2" id="KW-1185">Reference proteome</keyword>
<reference evidence="1" key="2">
    <citation type="submission" date="2022-01" db="EMBL/GenBank/DDBJ databases">
        <authorList>
            <person name="Yamashiro T."/>
            <person name="Shiraishi A."/>
            <person name="Satake H."/>
            <person name="Nakayama K."/>
        </authorList>
    </citation>
    <scope>NUCLEOTIDE SEQUENCE</scope>
</reference>
<evidence type="ECO:0000313" key="2">
    <source>
        <dbReference type="Proteomes" id="UP001151760"/>
    </source>
</evidence>
<evidence type="ECO:0000313" key="1">
    <source>
        <dbReference type="EMBL" id="GJT16126.1"/>
    </source>
</evidence>
<dbReference type="PANTHER" id="PTHR11439:SF509">
    <property type="entry name" value="RNA-DIRECTED DNA POLYMERASE"/>
    <property type="match status" value="1"/>
</dbReference>
<name>A0ABQ5BQT3_9ASTR</name>
<dbReference type="PANTHER" id="PTHR11439">
    <property type="entry name" value="GAG-POL-RELATED RETROTRANSPOSON"/>
    <property type="match status" value="1"/>
</dbReference>
<accession>A0ABQ5BQT3</accession>